<evidence type="ECO:0000313" key="12">
    <source>
        <dbReference type="EnsemblMetazoa" id="CapteP18297"/>
    </source>
</evidence>
<dbReference type="AlphaFoldDB" id="R7U6T8"/>
<evidence type="ECO:0000256" key="5">
    <source>
        <dbReference type="ARBA" id="ARBA00023038"/>
    </source>
</evidence>
<dbReference type="Pfam" id="PF00412">
    <property type="entry name" value="LIM"/>
    <property type="match status" value="1"/>
</dbReference>
<dbReference type="SMART" id="SM00227">
    <property type="entry name" value="NEBU"/>
    <property type="match status" value="2"/>
</dbReference>
<dbReference type="Pfam" id="PF14604">
    <property type="entry name" value="SH3_9"/>
    <property type="match status" value="1"/>
</dbReference>
<dbReference type="GO" id="GO:0046872">
    <property type="term" value="F:metal ion binding"/>
    <property type="evidence" value="ECO:0007669"/>
    <property type="project" value="UniProtKB-KW"/>
</dbReference>
<dbReference type="EMBL" id="KB304598">
    <property type="protein sequence ID" value="ELU01861.1"/>
    <property type="molecule type" value="Genomic_DNA"/>
</dbReference>
<dbReference type="CDD" id="cd11789">
    <property type="entry name" value="SH3_Nebulin_family_C"/>
    <property type="match status" value="1"/>
</dbReference>
<evidence type="ECO:0008006" key="14">
    <source>
        <dbReference type="Google" id="ProtNLM"/>
    </source>
</evidence>
<dbReference type="GO" id="GO:0005737">
    <property type="term" value="C:cytoplasm"/>
    <property type="evidence" value="ECO:0007669"/>
    <property type="project" value="UniProtKB-ARBA"/>
</dbReference>
<keyword evidence="13" id="KW-1185">Reference proteome</keyword>
<feature type="domain" description="SH3" evidence="9">
    <location>
        <begin position="286"/>
        <end position="346"/>
    </location>
</feature>
<dbReference type="OMA" id="TPVYHHQ"/>
<feature type="domain" description="LIM zinc-binding" evidence="10">
    <location>
        <begin position="3"/>
        <end position="63"/>
    </location>
</feature>
<dbReference type="InterPro" id="IPR001781">
    <property type="entry name" value="Znf_LIM"/>
</dbReference>
<dbReference type="STRING" id="283909.R7U6T8"/>
<dbReference type="PROSITE" id="PS50023">
    <property type="entry name" value="LIM_DOMAIN_2"/>
    <property type="match status" value="1"/>
</dbReference>
<dbReference type="PROSITE" id="PS00478">
    <property type="entry name" value="LIM_DOMAIN_1"/>
    <property type="match status" value="1"/>
</dbReference>
<evidence type="ECO:0000256" key="2">
    <source>
        <dbReference type="ARBA" id="ARBA00022723"/>
    </source>
</evidence>
<dbReference type="SUPFAM" id="SSF50044">
    <property type="entry name" value="SH3-domain"/>
    <property type="match status" value="1"/>
</dbReference>
<dbReference type="PRINTS" id="PR00499">
    <property type="entry name" value="P67PHOX"/>
</dbReference>
<dbReference type="FunFam" id="2.10.110.10:FF:000087">
    <property type="entry name" value="LIM zinc-binding domain-containing Nebulette"/>
    <property type="match status" value="1"/>
</dbReference>
<dbReference type="PROSITE" id="PS51216">
    <property type="entry name" value="NEBULIN"/>
    <property type="match status" value="1"/>
</dbReference>
<dbReference type="PANTHER" id="PTHR46218:SF4">
    <property type="entry name" value="LIM AND SH3 DOMAIN PROTEIN LASP"/>
    <property type="match status" value="1"/>
</dbReference>
<dbReference type="Pfam" id="PF00880">
    <property type="entry name" value="Nebulin"/>
    <property type="match status" value="1"/>
</dbReference>
<protein>
    <recommendedName>
        <fullName evidence="14">LIM and SH3 domain protein 1</fullName>
    </recommendedName>
</protein>
<evidence type="ECO:0000256" key="4">
    <source>
        <dbReference type="ARBA" id="ARBA00022833"/>
    </source>
</evidence>
<organism evidence="11">
    <name type="scientific">Capitella teleta</name>
    <name type="common">Polychaete worm</name>
    <dbReference type="NCBI Taxonomy" id="283909"/>
    <lineage>
        <taxon>Eukaryota</taxon>
        <taxon>Metazoa</taxon>
        <taxon>Spiralia</taxon>
        <taxon>Lophotrochozoa</taxon>
        <taxon>Annelida</taxon>
        <taxon>Polychaeta</taxon>
        <taxon>Sedentaria</taxon>
        <taxon>Scolecida</taxon>
        <taxon>Capitellidae</taxon>
        <taxon>Capitella</taxon>
    </lineage>
</organism>
<feature type="compositionally biased region" description="Polar residues" evidence="8">
    <location>
        <begin position="211"/>
        <end position="221"/>
    </location>
</feature>
<dbReference type="InterPro" id="IPR001452">
    <property type="entry name" value="SH3_domain"/>
</dbReference>
<sequence length="346" mass="38443">MSKKCAKCDKTVYPLEELKCLDKIWHKACFRCWECGMSLNMKNYKGYDKKPYCNAHYPKTSFTTVTDTPEMMRLKANTQQQSLLKYHEDFEKNIKGTKTQVADDPELSRLKKNTSNQSNIQYHGLKERAAEMEQRRTTVPATGGGQPYQPPGGGARVMPAPAPPMEDDSKPSPYTNRNVSHSVVYSDKGKTEHRPQARVGSIDDYDPMNENYGSISTGYQPRNSTQGIAQWEETVSIPQAASGQQPQHYPAAARQAEPPAPQPVQPPQPVASQPPPPSQPIPSSAPAGPLYQAMYDYEAADDDEVGFLDGDVIMDIESIDEGWMVGTVKRTGQRGMLPANYVEPVQ</sequence>
<keyword evidence="5 6" id="KW-0440">LIM domain</keyword>
<reference evidence="13" key="1">
    <citation type="submission" date="2012-12" db="EMBL/GenBank/DDBJ databases">
        <authorList>
            <person name="Hellsten U."/>
            <person name="Grimwood J."/>
            <person name="Chapman J.A."/>
            <person name="Shapiro H."/>
            <person name="Aerts A."/>
            <person name="Otillar R.P."/>
            <person name="Terry A.Y."/>
            <person name="Boore J.L."/>
            <person name="Simakov O."/>
            <person name="Marletaz F."/>
            <person name="Cho S.-J."/>
            <person name="Edsinger-Gonzales E."/>
            <person name="Havlak P."/>
            <person name="Kuo D.-H."/>
            <person name="Larsson T."/>
            <person name="Lv J."/>
            <person name="Arendt D."/>
            <person name="Savage R."/>
            <person name="Osoegawa K."/>
            <person name="de Jong P."/>
            <person name="Lindberg D.R."/>
            <person name="Seaver E.C."/>
            <person name="Weisblat D.A."/>
            <person name="Putnam N.H."/>
            <person name="Grigoriev I.V."/>
            <person name="Rokhsar D.S."/>
        </authorList>
    </citation>
    <scope>NUCLEOTIDE SEQUENCE</scope>
    <source>
        <strain evidence="13">I ESC-2004</strain>
    </source>
</reference>
<dbReference type="SMART" id="SM00132">
    <property type="entry name" value="LIM"/>
    <property type="match status" value="1"/>
</dbReference>
<evidence type="ECO:0000313" key="11">
    <source>
        <dbReference type="EMBL" id="ELU01861.1"/>
    </source>
</evidence>
<feature type="compositionally biased region" description="Polar residues" evidence="8">
    <location>
        <begin position="172"/>
        <end position="183"/>
    </location>
</feature>
<dbReference type="InterPro" id="IPR000900">
    <property type="entry name" value="Nebulin_repeat"/>
</dbReference>
<dbReference type="InterPro" id="IPR051759">
    <property type="entry name" value="LIM-SH3_domain_protein"/>
</dbReference>
<proteinExistence type="predicted"/>
<accession>R7U6T8</accession>
<dbReference type="PANTHER" id="PTHR46218">
    <property type="entry name" value="LASP"/>
    <property type="match status" value="1"/>
</dbReference>
<evidence type="ECO:0000256" key="8">
    <source>
        <dbReference type="SAM" id="MobiDB-lite"/>
    </source>
</evidence>
<keyword evidence="4 6" id="KW-0862">Zinc</keyword>
<evidence type="ECO:0000313" key="13">
    <source>
        <dbReference type="Proteomes" id="UP000014760"/>
    </source>
</evidence>
<name>R7U6T8_CAPTE</name>
<reference evidence="11 13" key="2">
    <citation type="journal article" date="2013" name="Nature">
        <title>Insights into bilaterian evolution from three spiralian genomes.</title>
        <authorList>
            <person name="Simakov O."/>
            <person name="Marletaz F."/>
            <person name="Cho S.J."/>
            <person name="Edsinger-Gonzales E."/>
            <person name="Havlak P."/>
            <person name="Hellsten U."/>
            <person name="Kuo D.H."/>
            <person name="Larsson T."/>
            <person name="Lv J."/>
            <person name="Arendt D."/>
            <person name="Savage R."/>
            <person name="Osoegawa K."/>
            <person name="de Jong P."/>
            <person name="Grimwood J."/>
            <person name="Chapman J.A."/>
            <person name="Shapiro H."/>
            <person name="Aerts A."/>
            <person name="Otillar R.P."/>
            <person name="Terry A.Y."/>
            <person name="Boore J.L."/>
            <person name="Grigoriev I.V."/>
            <person name="Lindberg D.R."/>
            <person name="Seaver E.C."/>
            <person name="Weisblat D.A."/>
            <person name="Putnam N.H."/>
            <person name="Rokhsar D.S."/>
        </authorList>
    </citation>
    <scope>NUCLEOTIDE SEQUENCE</scope>
    <source>
        <strain evidence="11 13">I ESC-2004</strain>
    </source>
</reference>
<evidence type="ECO:0000256" key="6">
    <source>
        <dbReference type="PROSITE-ProRule" id="PRU00125"/>
    </source>
</evidence>
<dbReference type="OrthoDB" id="5971719at2759"/>
<dbReference type="InterPro" id="IPR036028">
    <property type="entry name" value="SH3-like_dom_sf"/>
</dbReference>
<gene>
    <name evidence="11" type="ORF">CAPTEDRAFT_18297</name>
</gene>
<dbReference type="EMBL" id="AMQN01001688">
    <property type="status" value="NOT_ANNOTATED_CDS"/>
    <property type="molecule type" value="Genomic_DNA"/>
</dbReference>
<evidence type="ECO:0000256" key="7">
    <source>
        <dbReference type="PROSITE-ProRule" id="PRU00192"/>
    </source>
</evidence>
<dbReference type="SUPFAM" id="SSF57716">
    <property type="entry name" value="Glucocorticoid receptor-like (DNA-binding domain)"/>
    <property type="match status" value="2"/>
</dbReference>
<dbReference type="EnsemblMetazoa" id="CapteT18297">
    <property type="protein sequence ID" value="CapteP18297"/>
    <property type="gene ID" value="CapteG18297"/>
</dbReference>
<dbReference type="Gene3D" id="2.10.110.10">
    <property type="entry name" value="Cysteine Rich Protein"/>
    <property type="match status" value="1"/>
</dbReference>
<dbReference type="PROSITE" id="PS50002">
    <property type="entry name" value="SH3"/>
    <property type="match status" value="1"/>
</dbReference>
<keyword evidence="1 7" id="KW-0728">SH3 domain</keyword>
<dbReference type="SMART" id="SM00326">
    <property type="entry name" value="SH3"/>
    <property type="match status" value="1"/>
</dbReference>
<dbReference type="CDD" id="cd09447">
    <property type="entry name" value="LIM_LASP"/>
    <property type="match status" value="1"/>
</dbReference>
<evidence type="ECO:0000256" key="3">
    <source>
        <dbReference type="ARBA" id="ARBA00022737"/>
    </source>
</evidence>
<keyword evidence="2 6" id="KW-0479">Metal-binding</keyword>
<evidence type="ECO:0000259" key="9">
    <source>
        <dbReference type="PROSITE" id="PS50002"/>
    </source>
</evidence>
<feature type="region of interest" description="Disordered" evidence="8">
    <location>
        <begin position="240"/>
        <end position="289"/>
    </location>
</feature>
<dbReference type="PRINTS" id="PR00452">
    <property type="entry name" value="SH3DOMAIN"/>
</dbReference>
<dbReference type="Proteomes" id="UP000014760">
    <property type="component" value="Unassembled WGS sequence"/>
</dbReference>
<dbReference type="GO" id="GO:0005925">
    <property type="term" value="C:focal adhesion"/>
    <property type="evidence" value="ECO:0007669"/>
    <property type="project" value="TreeGrafter"/>
</dbReference>
<feature type="compositionally biased region" description="Gly residues" evidence="8">
    <location>
        <begin position="142"/>
        <end position="155"/>
    </location>
</feature>
<evidence type="ECO:0000259" key="10">
    <source>
        <dbReference type="PROSITE" id="PS50023"/>
    </source>
</evidence>
<feature type="compositionally biased region" description="Pro residues" evidence="8">
    <location>
        <begin position="258"/>
        <end position="280"/>
    </location>
</feature>
<reference evidence="12" key="3">
    <citation type="submission" date="2015-06" db="UniProtKB">
        <authorList>
            <consortium name="EnsemblMetazoa"/>
        </authorList>
    </citation>
    <scope>IDENTIFICATION</scope>
</reference>
<dbReference type="FunCoup" id="R7U6T8">
    <property type="interactions" value="11"/>
</dbReference>
<feature type="region of interest" description="Disordered" evidence="8">
    <location>
        <begin position="133"/>
        <end position="221"/>
    </location>
</feature>
<keyword evidence="3" id="KW-0677">Repeat</keyword>
<dbReference type="HOGENOM" id="CLU_026811_0_1_1"/>
<evidence type="ECO:0000256" key="1">
    <source>
        <dbReference type="ARBA" id="ARBA00022443"/>
    </source>
</evidence>
<dbReference type="GO" id="GO:0051015">
    <property type="term" value="F:actin filament binding"/>
    <property type="evidence" value="ECO:0007669"/>
    <property type="project" value="TreeGrafter"/>
</dbReference>
<dbReference type="Gene3D" id="2.30.30.40">
    <property type="entry name" value="SH3 Domains"/>
    <property type="match status" value="1"/>
</dbReference>